<dbReference type="SUPFAM" id="SSF56935">
    <property type="entry name" value="Porins"/>
    <property type="match status" value="1"/>
</dbReference>
<evidence type="ECO:0000313" key="15">
    <source>
        <dbReference type="EMBL" id="EER48057.1"/>
    </source>
</evidence>
<evidence type="ECO:0000313" key="16">
    <source>
        <dbReference type="Proteomes" id="UP000005532"/>
    </source>
</evidence>
<dbReference type="PANTHER" id="PTHR30069:SF29">
    <property type="entry name" value="HEMOGLOBIN AND HEMOGLOBIN-HAPTOGLOBIN-BINDING PROTEIN 1-RELATED"/>
    <property type="match status" value="1"/>
</dbReference>
<keyword evidence="8 11" id="KW-0472">Membrane</keyword>
<comment type="similarity">
    <text evidence="2">Belongs to the TonB-dependent receptor family. Hemoglobin/haptoglobin binding protein subfamily.</text>
</comment>
<comment type="caution">
    <text evidence="15">The sequence shown here is derived from an EMBL/GenBank/DDBJ whole genome shotgun (WGS) entry which is preliminary data.</text>
</comment>
<dbReference type="OrthoDB" id="9764669at2"/>
<evidence type="ECO:0000256" key="6">
    <source>
        <dbReference type="ARBA" id="ARBA00022729"/>
    </source>
</evidence>
<dbReference type="Pfam" id="PF00593">
    <property type="entry name" value="TonB_dep_Rec_b-barrel"/>
    <property type="match status" value="1"/>
</dbReference>
<dbReference type="AlphaFoldDB" id="C5RZ34"/>
<dbReference type="InterPro" id="IPR000531">
    <property type="entry name" value="Beta-barrel_TonB"/>
</dbReference>
<dbReference type="CDD" id="cd01347">
    <property type="entry name" value="ligand_gated_channel"/>
    <property type="match status" value="1"/>
</dbReference>
<gene>
    <name evidence="15" type="ORF">AM305_04783</name>
</gene>
<dbReference type="Gene3D" id="2.170.130.10">
    <property type="entry name" value="TonB-dependent receptor, plug domain"/>
    <property type="match status" value="1"/>
</dbReference>
<dbReference type="InterPro" id="IPR010949">
    <property type="entry name" value="TonB_Hb/transfer/lactofer_rcpt"/>
</dbReference>
<evidence type="ECO:0000256" key="2">
    <source>
        <dbReference type="ARBA" id="ARBA00008143"/>
    </source>
</evidence>
<dbReference type="NCBIfam" id="TIGR01786">
    <property type="entry name" value="TonB-hemlactrns"/>
    <property type="match status" value="1"/>
</dbReference>
<evidence type="ECO:0000256" key="8">
    <source>
        <dbReference type="ARBA" id="ARBA00023136"/>
    </source>
</evidence>
<keyword evidence="5 11" id="KW-0812">Transmembrane</keyword>
<keyword evidence="9 15" id="KW-0675">Receptor</keyword>
<dbReference type="GO" id="GO:0044718">
    <property type="term" value="P:siderophore transmembrane transport"/>
    <property type="evidence" value="ECO:0007669"/>
    <property type="project" value="TreeGrafter"/>
</dbReference>
<dbReference type="InterPro" id="IPR012910">
    <property type="entry name" value="Plug_dom"/>
</dbReference>
<dbReference type="InterPro" id="IPR037066">
    <property type="entry name" value="Plug_dom_sf"/>
</dbReference>
<dbReference type="Pfam" id="PF07715">
    <property type="entry name" value="Plug"/>
    <property type="match status" value="1"/>
</dbReference>
<evidence type="ECO:0000256" key="4">
    <source>
        <dbReference type="ARBA" id="ARBA00022452"/>
    </source>
</evidence>
<keyword evidence="6" id="KW-0732">Signal</keyword>
<organism evidence="15 16">
    <name type="scientific">Actinobacillus minor NM305</name>
    <dbReference type="NCBI Taxonomy" id="637911"/>
    <lineage>
        <taxon>Bacteria</taxon>
        <taxon>Pseudomonadati</taxon>
        <taxon>Pseudomonadota</taxon>
        <taxon>Gammaproteobacteria</taxon>
        <taxon>Pasteurellales</taxon>
        <taxon>Pasteurellaceae</taxon>
        <taxon>Actinobacillus</taxon>
    </lineage>
</organism>
<evidence type="ECO:0000256" key="11">
    <source>
        <dbReference type="PROSITE-ProRule" id="PRU01360"/>
    </source>
</evidence>
<dbReference type="PANTHER" id="PTHR30069">
    <property type="entry name" value="TONB-DEPENDENT OUTER MEMBRANE RECEPTOR"/>
    <property type="match status" value="1"/>
</dbReference>
<protein>
    <submittedName>
        <fullName evidence="15">TonB-dependent hemoglobin/transferrin/lactoferrin family receptor</fullName>
    </submittedName>
</protein>
<keyword evidence="3 11" id="KW-0813">Transport</keyword>
<dbReference type="Gene3D" id="2.40.170.20">
    <property type="entry name" value="TonB-dependent receptor, beta-barrel domain"/>
    <property type="match status" value="1"/>
</dbReference>
<dbReference type="PROSITE" id="PS52016">
    <property type="entry name" value="TONB_DEPENDENT_REC_3"/>
    <property type="match status" value="1"/>
</dbReference>
<keyword evidence="10 11" id="KW-0998">Cell outer membrane</keyword>
<dbReference type="GO" id="GO:0015344">
    <property type="term" value="F:siderophore uptake transmembrane transporter activity"/>
    <property type="evidence" value="ECO:0007669"/>
    <property type="project" value="TreeGrafter"/>
</dbReference>
<dbReference type="Proteomes" id="UP000005532">
    <property type="component" value="Unassembled WGS sequence"/>
</dbReference>
<reference evidence="15 16" key="1">
    <citation type="journal article" date="2010" name="Vet. Microbiol.">
        <title>Production of haemolysins by strains of the Actinobacillus minor/porcitonsillarum complex.</title>
        <authorList>
            <person name="Arya G."/>
            <person name="Niven D.F."/>
        </authorList>
    </citation>
    <scope>NUCLEOTIDE SEQUENCE [LARGE SCALE GENOMIC DNA]</scope>
    <source>
        <strain evidence="15 16">NM305</strain>
    </source>
</reference>
<dbReference type="EMBL" id="ACQL01000031">
    <property type="protein sequence ID" value="EER48057.1"/>
    <property type="molecule type" value="Genomic_DNA"/>
</dbReference>
<proteinExistence type="inferred from homology"/>
<keyword evidence="4 11" id="KW-1134">Transmembrane beta strand</keyword>
<evidence type="ECO:0000256" key="3">
    <source>
        <dbReference type="ARBA" id="ARBA00022448"/>
    </source>
</evidence>
<name>C5RZ34_9PAST</name>
<evidence type="ECO:0000259" key="13">
    <source>
        <dbReference type="Pfam" id="PF00593"/>
    </source>
</evidence>
<dbReference type="InterPro" id="IPR036942">
    <property type="entry name" value="Beta-barrel_TonB_sf"/>
</dbReference>
<evidence type="ECO:0000259" key="14">
    <source>
        <dbReference type="Pfam" id="PF07715"/>
    </source>
</evidence>
<evidence type="ECO:0000256" key="12">
    <source>
        <dbReference type="RuleBase" id="RU003357"/>
    </source>
</evidence>
<feature type="domain" description="TonB-dependent receptor plug" evidence="14">
    <location>
        <begin position="41"/>
        <end position="142"/>
    </location>
</feature>
<dbReference type="RefSeq" id="WP_005822268.1">
    <property type="nucleotide sequence ID" value="NZ_ACQL01000031.1"/>
</dbReference>
<evidence type="ECO:0000256" key="7">
    <source>
        <dbReference type="ARBA" id="ARBA00023077"/>
    </source>
</evidence>
<evidence type="ECO:0000256" key="10">
    <source>
        <dbReference type="ARBA" id="ARBA00023237"/>
    </source>
</evidence>
<dbReference type="eggNOG" id="COG4771">
    <property type="taxonomic scope" value="Bacteria"/>
</dbReference>
<dbReference type="GO" id="GO:0009279">
    <property type="term" value="C:cell outer membrane"/>
    <property type="evidence" value="ECO:0007669"/>
    <property type="project" value="UniProtKB-SubCell"/>
</dbReference>
<sequence>MSKKAQLAIFITTICSTQTSLAEQPISLEAVDVLGGANEANITQKQVAQQHPRNIKDLFSNELDVQVNDLQRTRSGNDGINIRGLQGNRVASSIDGIPLPETQENKLMTTLGLDFGGANSVEPTSLRSAAVQYGGSYQSLSGSVDFATLEPNDVIKSGNVGGFVATGYNSVDKSFYGSIAGAAKNDRYEGVVLTTARFGHETENQGTIGGEGATRTKADPADYKNSYVLVKQAYQINDEHKIKLTFEHQQKAKTTELLSSNGASIDRATGTQLSGFTDDENRRTRVSLGHEYKNEKGWLNQANTQIYFQSAQNENYRQRLSNRSNRTETGEVKQKTYGITSHLTTLIDSTIPQVLRYGIAHHQADFGADLHCNSCSSGLSFDPMATTKQSKTHLYLEDELALGSFIITPHLGVLHYRFNPSKSGYVQAAEQYAAVEGQKQTIFLPKLSMNWKIAPIFEPYFQYSKGVKTPSAQQLTSSFGNTVAVGGRIIRQYAVVGNPNLKAETADNFSLGFKGRNDKVQYDIAGYYNRYKNFIDWESRATATHNPLIQYQNLDKAKIYGITANAKWNFVDNFYLLGGIAYSKGKSEHDGVKAPINTIQPLKFKAGFGYEGENFGGNIQLTHIKAKADKDINGTIYNPTRTVNLIDLGVYWKPIKALTLTANVNNLFDKKYWNWADVSYFAVQGSSAATGGPNASSLSVTNADTYTAPGRNFNVGLRYEF</sequence>
<evidence type="ECO:0000256" key="1">
    <source>
        <dbReference type="ARBA" id="ARBA00004571"/>
    </source>
</evidence>
<dbReference type="InterPro" id="IPR039426">
    <property type="entry name" value="TonB-dep_rcpt-like"/>
</dbReference>
<accession>C5RZ34</accession>
<evidence type="ECO:0000256" key="5">
    <source>
        <dbReference type="ARBA" id="ARBA00022692"/>
    </source>
</evidence>
<evidence type="ECO:0000256" key="9">
    <source>
        <dbReference type="ARBA" id="ARBA00023170"/>
    </source>
</evidence>
<feature type="domain" description="TonB-dependent receptor-like beta-barrel" evidence="13">
    <location>
        <begin position="262"/>
        <end position="667"/>
    </location>
</feature>
<keyword evidence="7 12" id="KW-0798">TonB box</keyword>
<comment type="subcellular location">
    <subcellularLocation>
        <location evidence="1 11">Cell outer membrane</location>
        <topology evidence="1 11">Multi-pass membrane protein</topology>
    </subcellularLocation>
</comment>